<gene>
    <name evidence="1" type="primary">UBA1_2</name>
    <name evidence="1" type="ORF">LPJ66_006461</name>
</gene>
<reference evidence="1" key="1">
    <citation type="submission" date="2022-07" db="EMBL/GenBank/DDBJ databases">
        <title>Phylogenomic reconstructions and comparative analyses of Kickxellomycotina fungi.</title>
        <authorList>
            <person name="Reynolds N.K."/>
            <person name="Stajich J.E."/>
            <person name="Barry K."/>
            <person name="Grigoriev I.V."/>
            <person name="Crous P."/>
            <person name="Smith M.E."/>
        </authorList>
    </citation>
    <scope>NUCLEOTIDE SEQUENCE</scope>
    <source>
        <strain evidence="1">Benny 63K</strain>
    </source>
</reference>
<evidence type="ECO:0000313" key="2">
    <source>
        <dbReference type="Proteomes" id="UP001150581"/>
    </source>
</evidence>
<proteinExistence type="predicted"/>
<keyword evidence="1" id="KW-0436">Ligase</keyword>
<organism evidence="1 2">
    <name type="scientific">Kickxella alabastrina</name>
    <dbReference type="NCBI Taxonomy" id="61397"/>
    <lineage>
        <taxon>Eukaryota</taxon>
        <taxon>Fungi</taxon>
        <taxon>Fungi incertae sedis</taxon>
        <taxon>Zoopagomycota</taxon>
        <taxon>Kickxellomycotina</taxon>
        <taxon>Kickxellomycetes</taxon>
        <taxon>Kickxellales</taxon>
        <taxon>Kickxellaceae</taxon>
        <taxon>Kickxella</taxon>
    </lineage>
</organism>
<dbReference type="EMBL" id="JANBPG010001026">
    <property type="protein sequence ID" value="KAJ1892244.1"/>
    <property type="molecule type" value="Genomic_DNA"/>
</dbReference>
<protein>
    <submittedName>
        <fullName evidence="1">E1 ubiquitin-activating protein</fullName>
        <ecNumber evidence="1">6.2.1.45</ecNumber>
    </submittedName>
</protein>
<keyword evidence="2" id="KW-1185">Reference proteome</keyword>
<dbReference type="Proteomes" id="UP001150581">
    <property type="component" value="Unassembled WGS sequence"/>
</dbReference>
<sequence>MSSSKSHKKLEIDESLYSRQLYVLGVDAMKKMSSSNVLVVGLKGLGCEIAKNIILAGVKSVTLYDPEKVAIADLSSQFFLHEDDIGKSRAEVSAPRLAELNQYVPVSVIDSELTPEVISAFKCVVATDISQQKKLELSEVAHKSGSCFISAEIRGLFGYTFNDFGDKFIVEDPTGEDPLSGMVANIEQSAEGIVTCLDETRHGLEDGQLVTFIEVQGMAELNACEPRKVKVLGPYTFSIGDTTSLSPYRRGGLFQQVKTPISLSFAPFAQALENPEFLISDFAKFDRPAQLHVGFQALHAFSSAHDGKYPRPGNNEDAAEVLRLANEINDKWSQKTELDAELLKKLSYQATGDISPMVAVFGGLVAQEVLKACTGKFTPIRNFLYFDALECLPIGFEPSEEDLAPTGSRYDGQIAVFGRKFQQQIANYREFLVGSGAIGCERLKNWAMMGIASGPNGVIHITDMDTIEKSNLNRQFLFRPSDVGKLKSDTAAAAVVKMNPDLQGKIITHQDRVGAETECIYNDGFFEGIDAVTNALDNVDARRYMDSRCVYHHKPLLESGTLGTKGNTQVVVPFLTESYSASRDPPEKSIPMCTLKNFPNAIEHTIQWARDLFAGFFVQPAENVNAYLSTPDYVNTSMGQTNENVKIETLTTIRDYLVTDKPLTFEDCIVWARKNFENIYNNTIQQLLFNFPEDSTTSSGQLFWSPPKRAPAAIAFDPSNDLHVDFIVAAANLHAFNYGLKGSRDREHIRDAAIAVSIPKFEPKSGVKIQVNENDNAAESGNNGTDPSQLEALEASLPNPASYAGVRLIPADFEKDDDTNFHIDFITAASNLRASNYGITAADRFRTKQIAGKIIPAIATTTSLVTGLICLELYKIIGSGLGDNKRKIDDYKNGFINLALPFFGFSEPIEPAKYKYNGIEASEWDAIMIDRDVTLQELIDYFTNEHKLELSMVSSGVTLLYSPFLNRAKAEARKSMKISQLLPEVTKKDIEPYVKWIALSVCCCDADDEDVDVPDVRIKIRN</sequence>
<name>A0ACC1IDX9_9FUNG</name>
<accession>A0ACC1IDX9</accession>
<evidence type="ECO:0000313" key="1">
    <source>
        <dbReference type="EMBL" id="KAJ1892244.1"/>
    </source>
</evidence>
<comment type="caution">
    <text evidence="1">The sequence shown here is derived from an EMBL/GenBank/DDBJ whole genome shotgun (WGS) entry which is preliminary data.</text>
</comment>
<dbReference type="EC" id="6.2.1.45" evidence="1"/>